<dbReference type="PANTHER" id="PTHR11530">
    <property type="entry name" value="D-AMINO ACID OXIDASE"/>
    <property type="match status" value="1"/>
</dbReference>
<dbReference type="EC" id="1.4.3.3" evidence="6"/>
<dbReference type="Gene3D" id="3.30.9.10">
    <property type="entry name" value="D-Amino Acid Oxidase, subunit A, domain 2"/>
    <property type="match status" value="1"/>
</dbReference>
<evidence type="ECO:0000256" key="4">
    <source>
        <dbReference type="ARBA" id="ARBA00022827"/>
    </source>
</evidence>
<evidence type="ECO:0000313" key="11">
    <source>
        <dbReference type="Proteomes" id="UP001207918"/>
    </source>
</evidence>
<dbReference type="Proteomes" id="UP001207918">
    <property type="component" value="Unassembled WGS sequence"/>
</dbReference>
<accession>A0ABT3PLG4</accession>
<comment type="caution">
    <text evidence="10">The sequence shown here is derived from an EMBL/GenBank/DDBJ whole genome shotgun (WGS) entry which is preliminary data.</text>
</comment>
<sequence length="382" mass="42666">MSKDVIIIGAGVSGVTTALTLQCLGYDTEIIAKHTYDDLPDAGSLPEFASLFPAASIIPHSAHTDQLQAIFSSSQALFFNLRKQAFPGITFHEHYEVFEYEVDPPSYLDQMLNVQFMDELDPDSVPRRLQSPKLYGWSFDGLFADWPNYFTALNNRYTQHGGTITQQKLSTDDISQLPAPIIINCSGTGSDTLFKDPVDEPKVSRGHILHKAGTPLIKNSEDQVVSYNYTPQASLYSDLEGQPCDVYCYPRKDGWVLGGSRQIGRLHEQRWPPFGDDETYQIDGCSVPAQIIDLNHQILTHTYNKELANPDELTAQIGYRYIRNKNNGLRLEKEEKEGKMIIHNYGHGGAGVTLSWGCALAVAQKIARQEIPELKSALLQEL</sequence>
<reference evidence="10 11" key="1">
    <citation type="submission" date="2021-03" db="EMBL/GenBank/DDBJ databases">
        <title>Aliifodinibius sp. nov., a new bacterium isolated from saline soil.</title>
        <authorList>
            <person name="Galisteo C."/>
            <person name="De La Haba R."/>
            <person name="Sanchez-Porro C."/>
            <person name="Ventosa A."/>
        </authorList>
    </citation>
    <scope>NUCLEOTIDE SEQUENCE [LARGE SCALE GENOMIC DNA]</scope>
    <source>
        <strain evidence="10 11">1BSP15-2V2</strain>
    </source>
</reference>
<dbReference type="InterPro" id="IPR006076">
    <property type="entry name" value="FAD-dep_OxRdtase"/>
</dbReference>
<dbReference type="InterPro" id="IPR006181">
    <property type="entry name" value="D-amino_acid_oxidase_CS"/>
</dbReference>
<dbReference type="PROSITE" id="PS00677">
    <property type="entry name" value="DAO"/>
    <property type="match status" value="1"/>
</dbReference>
<keyword evidence="11" id="KW-1185">Reference proteome</keyword>
<dbReference type="Pfam" id="PF01266">
    <property type="entry name" value="DAO"/>
    <property type="match status" value="1"/>
</dbReference>
<evidence type="ECO:0000256" key="1">
    <source>
        <dbReference type="ARBA" id="ARBA00001974"/>
    </source>
</evidence>
<name>A0ABT3PLG4_9BACT</name>
<protein>
    <recommendedName>
        <fullName evidence="7">D-amino-acid oxidase</fullName>
        <ecNumber evidence="6">1.4.3.3</ecNumber>
    </recommendedName>
</protein>
<evidence type="ECO:0000313" key="10">
    <source>
        <dbReference type="EMBL" id="MCW9706705.1"/>
    </source>
</evidence>
<dbReference type="PANTHER" id="PTHR11530:SF11">
    <property type="entry name" value="D-ASPARTATE OXIDASE"/>
    <property type="match status" value="1"/>
</dbReference>
<dbReference type="RefSeq" id="WP_265765433.1">
    <property type="nucleotide sequence ID" value="NZ_JAGGJA010000004.1"/>
</dbReference>
<evidence type="ECO:0000259" key="9">
    <source>
        <dbReference type="Pfam" id="PF01266"/>
    </source>
</evidence>
<organism evidence="10 11">
    <name type="scientific">Fodinibius salsisoli</name>
    <dbReference type="NCBI Taxonomy" id="2820877"/>
    <lineage>
        <taxon>Bacteria</taxon>
        <taxon>Pseudomonadati</taxon>
        <taxon>Balneolota</taxon>
        <taxon>Balneolia</taxon>
        <taxon>Balneolales</taxon>
        <taxon>Balneolaceae</taxon>
        <taxon>Fodinibius</taxon>
    </lineage>
</organism>
<dbReference type="Gene3D" id="3.40.50.720">
    <property type="entry name" value="NAD(P)-binding Rossmann-like Domain"/>
    <property type="match status" value="1"/>
</dbReference>
<evidence type="ECO:0000256" key="7">
    <source>
        <dbReference type="ARBA" id="ARBA00039751"/>
    </source>
</evidence>
<feature type="domain" description="FAD dependent oxidoreductase" evidence="9">
    <location>
        <begin position="4"/>
        <end position="364"/>
    </location>
</feature>
<comment type="catalytic activity">
    <reaction evidence="8">
        <text>a D-alpha-amino acid + O2 + H2O = a 2-oxocarboxylate + H2O2 + NH4(+)</text>
        <dbReference type="Rhea" id="RHEA:21816"/>
        <dbReference type="ChEBI" id="CHEBI:15377"/>
        <dbReference type="ChEBI" id="CHEBI:15379"/>
        <dbReference type="ChEBI" id="CHEBI:16240"/>
        <dbReference type="ChEBI" id="CHEBI:28938"/>
        <dbReference type="ChEBI" id="CHEBI:35179"/>
        <dbReference type="ChEBI" id="CHEBI:59871"/>
        <dbReference type="EC" id="1.4.3.3"/>
    </reaction>
    <physiologicalReaction direction="left-to-right" evidence="8">
        <dbReference type="Rhea" id="RHEA:21817"/>
    </physiologicalReaction>
</comment>
<evidence type="ECO:0000256" key="5">
    <source>
        <dbReference type="ARBA" id="ARBA00023002"/>
    </source>
</evidence>
<evidence type="ECO:0000256" key="8">
    <source>
        <dbReference type="ARBA" id="ARBA00049547"/>
    </source>
</evidence>
<proteinExistence type="inferred from homology"/>
<evidence type="ECO:0000256" key="6">
    <source>
        <dbReference type="ARBA" id="ARBA00039101"/>
    </source>
</evidence>
<dbReference type="InterPro" id="IPR023209">
    <property type="entry name" value="DAO"/>
</dbReference>
<dbReference type="SUPFAM" id="SSF51971">
    <property type="entry name" value="Nucleotide-binding domain"/>
    <property type="match status" value="1"/>
</dbReference>
<evidence type="ECO:0000256" key="3">
    <source>
        <dbReference type="ARBA" id="ARBA00022630"/>
    </source>
</evidence>
<evidence type="ECO:0000256" key="2">
    <source>
        <dbReference type="ARBA" id="ARBA00006730"/>
    </source>
</evidence>
<keyword evidence="4" id="KW-0274">FAD</keyword>
<keyword evidence="5" id="KW-0560">Oxidoreductase</keyword>
<keyword evidence="3" id="KW-0285">Flavoprotein</keyword>
<gene>
    <name evidence="10" type="ORF">J6I44_07545</name>
</gene>
<comment type="cofactor">
    <cofactor evidence="1">
        <name>FAD</name>
        <dbReference type="ChEBI" id="CHEBI:57692"/>
    </cofactor>
</comment>
<dbReference type="EMBL" id="JAGGJA010000004">
    <property type="protein sequence ID" value="MCW9706705.1"/>
    <property type="molecule type" value="Genomic_DNA"/>
</dbReference>
<comment type="similarity">
    <text evidence="2">Belongs to the DAMOX/DASOX family.</text>
</comment>